<proteinExistence type="predicted"/>
<dbReference type="Proteomes" id="UP001557470">
    <property type="component" value="Unassembled WGS sequence"/>
</dbReference>
<dbReference type="PROSITE" id="PS50231">
    <property type="entry name" value="RICIN_B_LECTIN"/>
    <property type="match status" value="1"/>
</dbReference>
<evidence type="ECO:0000313" key="4">
    <source>
        <dbReference type="Proteomes" id="UP001557470"/>
    </source>
</evidence>
<evidence type="ECO:0000313" key="3">
    <source>
        <dbReference type="EMBL" id="KAL0979776.1"/>
    </source>
</evidence>
<feature type="transmembrane region" description="Helical" evidence="2">
    <location>
        <begin position="234"/>
        <end position="257"/>
    </location>
</feature>
<comment type="caution">
    <text evidence="3">The sequence shown here is derived from an EMBL/GenBank/DDBJ whole genome shotgun (WGS) entry which is preliminary data.</text>
</comment>
<name>A0ABD0WU05_UMBPY</name>
<gene>
    <name evidence="3" type="ORF">UPYG_G00189500</name>
</gene>
<evidence type="ECO:0000256" key="2">
    <source>
        <dbReference type="SAM" id="Phobius"/>
    </source>
</evidence>
<feature type="region of interest" description="Disordered" evidence="1">
    <location>
        <begin position="280"/>
        <end position="306"/>
    </location>
</feature>
<dbReference type="Gene3D" id="2.80.10.50">
    <property type="match status" value="1"/>
</dbReference>
<dbReference type="PANTHER" id="PTHR36129:SF2">
    <property type="entry name" value="RICIN B LECTIN DOMAIN-CONTAINING PROTEIN"/>
    <property type="match status" value="1"/>
</dbReference>
<sequence length="332" mass="36579">MGNSDSLFMTGRMYFGRCVSTLAILLFHETAGFNIRNEQLGECLQVVLQDANPGVGLGQCSPGSMLQEWQWIPESRALSSLHTRECLSGHEHELSVQMQPCGPGNEAGVITEADKRDRTDQAWVCSKKGHLTLLGKVLHLSAHHVSSKVFLSQERGPASKWRTLGNNTVCGKRDGPHHRHRSTQPAARLPSTIDGVVTPIITEMDPVTEHSHLPETTSAPQGPAMTFFNKEYGFGWKVTMLVLSSLALLLGAVMLMLNIHQNRKKKKVLCVLNSYSPMGMASQPGSPMPSERARLTQHPMPPARSPSLQHGEILIEWKDGTFTPLFNSYLAD</sequence>
<dbReference type="AlphaFoldDB" id="A0ABD0WU05"/>
<dbReference type="SUPFAM" id="SSF50370">
    <property type="entry name" value="Ricin B-like lectins"/>
    <property type="match status" value="1"/>
</dbReference>
<keyword evidence="4" id="KW-1185">Reference proteome</keyword>
<dbReference type="InterPro" id="IPR052678">
    <property type="entry name" value="OST-beta_subunit"/>
</dbReference>
<evidence type="ECO:0008006" key="5">
    <source>
        <dbReference type="Google" id="ProtNLM"/>
    </source>
</evidence>
<keyword evidence="2" id="KW-0472">Membrane</keyword>
<keyword evidence="2" id="KW-0812">Transmembrane</keyword>
<dbReference type="EMBL" id="JAGEUA010000005">
    <property type="protein sequence ID" value="KAL0979776.1"/>
    <property type="molecule type" value="Genomic_DNA"/>
</dbReference>
<dbReference type="InterPro" id="IPR035992">
    <property type="entry name" value="Ricin_B-like_lectins"/>
</dbReference>
<reference evidence="3 4" key="1">
    <citation type="submission" date="2024-06" db="EMBL/GenBank/DDBJ databases">
        <authorList>
            <person name="Pan Q."/>
            <person name="Wen M."/>
            <person name="Jouanno E."/>
            <person name="Zahm M."/>
            <person name="Klopp C."/>
            <person name="Cabau C."/>
            <person name="Louis A."/>
            <person name="Berthelot C."/>
            <person name="Parey E."/>
            <person name="Roest Crollius H."/>
            <person name="Montfort J."/>
            <person name="Robinson-Rechavi M."/>
            <person name="Bouchez O."/>
            <person name="Lampietro C."/>
            <person name="Lopez Roques C."/>
            <person name="Donnadieu C."/>
            <person name="Postlethwait J."/>
            <person name="Bobe J."/>
            <person name="Verreycken H."/>
            <person name="Guiguen Y."/>
        </authorList>
    </citation>
    <scope>NUCLEOTIDE SEQUENCE [LARGE SCALE GENOMIC DNA]</scope>
    <source>
        <strain evidence="3">Up_M1</strain>
        <tissue evidence="3">Testis</tissue>
    </source>
</reference>
<keyword evidence="2" id="KW-1133">Transmembrane helix</keyword>
<accession>A0ABD0WU05</accession>
<organism evidence="3 4">
    <name type="scientific">Umbra pygmaea</name>
    <name type="common">Eastern mudminnow</name>
    <dbReference type="NCBI Taxonomy" id="75934"/>
    <lineage>
        <taxon>Eukaryota</taxon>
        <taxon>Metazoa</taxon>
        <taxon>Chordata</taxon>
        <taxon>Craniata</taxon>
        <taxon>Vertebrata</taxon>
        <taxon>Euteleostomi</taxon>
        <taxon>Actinopterygii</taxon>
        <taxon>Neopterygii</taxon>
        <taxon>Teleostei</taxon>
        <taxon>Protacanthopterygii</taxon>
        <taxon>Esociformes</taxon>
        <taxon>Umbridae</taxon>
        <taxon>Umbra</taxon>
    </lineage>
</organism>
<dbReference type="PANTHER" id="PTHR36129">
    <property type="entry name" value="ORGANIC SOLUTE TRANSPORTER SUBUNIT BETA-RELATED"/>
    <property type="match status" value="1"/>
</dbReference>
<feature type="region of interest" description="Disordered" evidence="1">
    <location>
        <begin position="162"/>
        <end position="187"/>
    </location>
</feature>
<protein>
    <recommendedName>
        <fullName evidence="5">Ricin B lectin domain-containing protein</fullName>
    </recommendedName>
</protein>
<evidence type="ECO:0000256" key="1">
    <source>
        <dbReference type="SAM" id="MobiDB-lite"/>
    </source>
</evidence>